<proteinExistence type="predicted"/>
<feature type="domain" description="BTB" evidence="2">
    <location>
        <begin position="129"/>
        <end position="189"/>
    </location>
</feature>
<gene>
    <name evidence="3" type="ORF">UCRPC4_g01388</name>
</gene>
<evidence type="ECO:0000313" key="4">
    <source>
        <dbReference type="Proteomes" id="UP000053317"/>
    </source>
</evidence>
<reference evidence="3 4" key="2">
    <citation type="submission" date="2015-05" db="EMBL/GenBank/DDBJ databases">
        <authorList>
            <person name="Morales-Cruz A."/>
            <person name="Amrine K.C."/>
            <person name="Cantu D."/>
        </authorList>
    </citation>
    <scope>NUCLEOTIDE SEQUENCE [LARGE SCALE GENOMIC DNA]</scope>
    <source>
        <strain evidence="3">UCRPC4</strain>
    </source>
</reference>
<feature type="region of interest" description="Disordered" evidence="1">
    <location>
        <begin position="211"/>
        <end position="249"/>
    </location>
</feature>
<protein>
    <submittedName>
        <fullName evidence="3">Putative btb poz domain protein</fullName>
    </submittedName>
</protein>
<dbReference type="SUPFAM" id="SSF54695">
    <property type="entry name" value="POZ domain"/>
    <property type="match status" value="1"/>
</dbReference>
<keyword evidence="4" id="KW-1185">Reference proteome</keyword>
<dbReference type="Gene3D" id="3.30.710.10">
    <property type="entry name" value="Potassium Channel Kv1.1, Chain A"/>
    <property type="match status" value="1"/>
</dbReference>
<accession>A0A0G2EW80</accession>
<dbReference type="OrthoDB" id="5296at2759"/>
<sequence>MSPQTSQVLPLTKTMAVDLKKFLGLNHIHTLAVQPGYAASKMTAFYGEDDMDTCTSSLIQLIKKFGAEDEGEGKNGCVHGDNMPQGRINTAKASTKQMPVRRAADAEMELCHKNAVNFSLKLLLDEENTDCKITCQGLEWKLHQNIVCQRNKYLSTAFASRFKEGETKTLNWDSEQPWAVEGFLIYLYTQSYPNWNELKHAGLLHNQTKAGATEADNNSNSTTASGQSQSQEPEESESHIQAEPSGSMEEVTAAKSCVKKFKARPPSLPWERAIGLFQISEQYSEPTLRKIASKRLIRSIHEMIGHESYIHLLEESWNLEGTGVQDVYEAVVTAICAHMSSLLTDPAFHEMVERVKGLACDVFEELNDKIESLQAAAPRR</sequence>
<dbReference type="InterPro" id="IPR011333">
    <property type="entry name" value="SKP1/BTB/POZ_sf"/>
</dbReference>
<dbReference type="PANTHER" id="PTHR47843:SF5">
    <property type="entry name" value="BTB_POZ DOMAIN PROTEIN"/>
    <property type="match status" value="1"/>
</dbReference>
<comment type="caution">
    <text evidence="3">The sequence shown here is derived from an EMBL/GenBank/DDBJ whole genome shotgun (WGS) entry which is preliminary data.</text>
</comment>
<dbReference type="InterPro" id="IPR000210">
    <property type="entry name" value="BTB/POZ_dom"/>
</dbReference>
<reference evidence="3 4" key="1">
    <citation type="submission" date="2015-05" db="EMBL/GenBank/DDBJ databases">
        <title>Distinctive expansion of gene families associated with plant cell wall degradation and secondary metabolism in the genomes of grapevine trunk pathogens.</title>
        <authorList>
            <person name="Lawrence D.P."/>
            <person name="Travadon R."/>
            <person name="Rolshausen P.E."/>
            <person name="Baumgartner K."/>
        </authorList>
    </citation>
    <scope>NUCLEOTIDE SEQUENCE [LARGE SCALE GENOMIC DNA]</scope>
    <source>
        <strain evidence="3">UCRPC4</strain>
    </source>
</reference>
<dbReference type="PANTHER" id="PTHR47843">
    <property type="entry name" value="BTB DOMAIN-CONTAINING PROTEIN-RELATED"/>
    <property type="match status" value="1"/>
</dbReference>
<dbReference type="Proteomes" id="UP000053317">
    <property type="component" value="Unassembled WGS sequence"/>
</dbReference>
<evidence type="ECO:0000259" key="2">
    <source>
        <dbReference type="PROSITE" id="PS50097"/>
    </source>
</evidence>
<name>A0A0G2EW80_PHACM</name>
<evidence type="ECO:0000256" key="1">
    <source>
        <dbReference type="SAM" id="MobiDB-lite"/>
    </source>
</evidence>
<dbReference type="EMBL" id="LCWF01000033">
    <property type="protein sequence ID" value="KKY26922.1"/>
    <property type="molecule type" value="Genomic_DNA"/>
</dbReference>
<dbReference type="AlphaFoldDB" id="A0A0G2EW80"/>
<dbReference type="CDD" id="cd18186">
    <property type="entry name" value="BTB_POZ_ZBTB_KLHL-like"/>
    <property type="match status" value="1"/>
</dbReference>
<dbReference type="PROSITE" id="PS50097">
    <property type="entry name" value="BTB"/>
    <property type="match status" value="1"/>
</dbReference>
<evidence type="ECO:0000313" key="3">
    <source>
        <dbReference type="EMBL" id="KKY26922.1"/>
    </source>
</evidence>
<feature type="compositionally biased region" description="Polar residues" evidence="1">
    <location>
        <begin position="211"/>
        <end position="226"/>
    </location>
</feature>
<organism evidence="3 4">
    <name type="scientific">Phaeomoniella chlamydospora</name>
    <name type="common">Phaeoacremonium chlamydosporum</name>
    <dbReference type="NCBI Taxonomy" id="158046"/>
    <lineage>
        <taxon>Eukaryota</taxon>
        <taxon>Fungi</taxon>
        <taxon>Dikarya</taxon>
        <taxon>Ascomycota</taxon>
        <taxon>Pezizomycotina</taxon>
        <taxon>Eurotiomycetes</taxon>
        <taxon>Chaetothyriomycetidae</taxon>
        <taxon>Phaeomoniellales</taxon>
        <taxon>Phaeomoniellaceae</taxon>
        <taxon>Phaeomoniella</taxon>
    </lineage>
</organism>